<dbReference type="Proteomes" id="UP000063229">
    <property type="component" value="Chromosome"/>
</dbReference>
<keyword evidence="5 7" id="KW-1133">Transmembrane helix</keyword>
<evidence type="ECO:0000256" key="6">
    <source>
        <dbReference type="ARBA" id="ARBA00023136"/>
    </source>
</evidence>
<keyword evidence="4 7" id="KW-0812">Transmembrane</keyword>
<evidence type="ECO:0000256" key="5">
    <source>
        <dbReference type="ARBA" id="ARBA00022989"/>
    </source>
</evidence>
<evidence type="ECO:0000256" key="2">
    <source>
        <dbReference type="ARBA" id="ARBA00022448"/>
    </source>
</evidence>
<evidence type="ECO:0000256" key="4">
    <source>
        <dbReference type="ARBA" id="ARBA00022692"/>
    </source>
</evidence>
<dbReference type="PANTHER" id="PTHR43386:SF1">
    <property type="entry name" value="D,D-DIPEPTIDE TRANSPORT SYSTEM PERMEASE PROTEIN DDPC-RELATED"/>
    <property type="match status" value="1"/>
</dbReference>
<dbReference type="InterPro" id="IPR035906">
    <property type="entry name" value="MetI-like_sf"/>
</dbReference>
<dbReference type="SUPFAM" id="SSF161098">
    <property type="entry name" value="MetI-like"/>
    <property type="match status" value="1"/>
</dbReference>
<dbReference type="InterPro" id="IPR000515">
    <property type="entry name" value="MetI-like"/>
</dbReference>
<dbReference type="GO" id="GO:0005886">
    <property type="term" value="C:plasma membrane"/>
    <property type="evidence" value="ECO:0007669"/>
    <property type="project" value="UniProtKB-SubCell"/>
</dbReference>
<organism evidence="8 9">
    <name type="scientific">Pseudomonas agarici</name>
    <dbReference type="NCBI Taxonomy" id="46677"/>
    <lineage>
        <taxon>Bacteria</taxon>
        <taxon>Pseudomonadati</taxon>
        <taxon>Pseudomonadota</taxon>
        <taxon>Gammaproteobacteria</taxon>
        <taxon>Pseudomonadales</taxon>
        <taxon>Pseudomonadaceae</taxon>
        <taxon>Pseudomonas</taxon>
    </lineage>
</organism>
<dbReference type="CDD" id="cd06261">
    <property type="entry name" value="TM_PBP2"/>
    <property type="match status" value="1"/>
</dbReference>
<evidence type="ECO:0000256" key="7">
    <source>
        <dbReference type="RuleBase" id="RU363032"/>
    </source>
</evidence>
<dbReference type="Gene3D" id="1.10.3720.10">
    <property type="entry name" value="MetI-like"/>
    <property type="match status" value="1"/>
</dbReference>
<evidence type="ECO:0000256" key="3">
    <source>
        <dbReference type="ARBA" id="ARBA00022475"/>
    </source>
</evidence>
<dbReference type="KEGG" id="pagb:AWM79_13720"/>
<evidence type="ECO:0000313" key="9">
    <source>
        <dbReference type="Proteomes" id="UP000063229"/>
    </source>
</evidence>
<keyword evidence="2 7" id="KW-0813">Transport</keyword>
<dbReference type="PANTHER" id="PTHR43386">
    <property type="entry name" value="OLIGOPEPTIDE TRANSPORT SYSTEM PERMEASE PROTEIN APPC"/>
    <property type="match status" value="1"/>
</dbReference>
<comment type="similarity">
    <text evidence="7">Belongs to the binding-protein-dependent transport system permease family.</text>
</comment>
<dbReference type="RefSeq" id="WP_060783076.1">
    <property type="nucleotide sequence ID" value="NZ_CP014135.1"/>
</dbReference>
<dbReference type="InterPro" id="IPR050366">
    <property type="entry name" value="BP-dependent_transpt_permease"/>
</dbReference>
<sequence>MRNVLPLFPFSLNSSGSLGLLTILMIIAFCLFGPVLFGLEPYEMSDDLLSAPNWLGGNGGVLGTDDLGRDQLARLVYGARSSLAIGVVVVFISCTVGALLGLYAACFGGAVDRAITRLVDVIMSLPSILLAIVIVAVLGPGLVNAMFAVALVSMPRFVRIVRAVALAEMQKQYISAARTCGASTQRIIWSEVLPNCWGAIIVQASLGFSDAILEIAALGFLGLGAQPPTAEWGAMLADSRAFIASEPQLMLFPGLCIFLTVISFNLLGDALQDLLDPRLGGRR</sequence>
<dbReference type="Pfam" id="PF00528">
    <property type="entry name" value="BPD_transp_1"/>
    <property type="match status" value="1"/>
</dbReference>
<name>A0A0X1T2M0_PSEAA</name>
<comment type="subcellular location">
    <subcellularLocation>
        <location evidence="1 7">Cell membrane</location>
        <topology evidence="1 7">Multi-pass membrane protein</topology>
    </subcellularLocation>
</comment>
<accession>A0A0X1T2M0</accession>
<feature type="transmembrane region" description="Helical" evidence="7">
    <location>
        <begin position="249"/>
        <end position="268"/>
    </location>
</feature>
<proteinExistence type="inferred from homology"/>
<feature type="transmembrane region" description="Helical" evidence="7">
    <location>
        <begin position="125"/>
        <end position="152"/>
    </location>
</feature>
<dbReference type="PROSITE" id="PS50928">
    <property type="entry name" value="ABC_TM1"/>
    <property type="match status" value="1"/>
</dbReference>
<feature type="transmembrane region" description="Helical" evidence="7">
    <location>
        <begin position="20"/>
        <end position="39"/>
    </location>
</feature>
<reference evidence="8 9" key="1">
    <citation type="submission" date="2016-01" db="EMBL/GenBank/DDBJ databases">
        <authorList>
            <person name="McClelland M."/>
            <person name="Jain A."/>
            <person name="Saraogi P."/>
            <person name="Mendelson R."/>
            <person name="Westerman R."/>
            <person name="SanMiguel P."/>
            <person name="Csonka L."/>
        </authorList>
    </citation>
    <scope>NUCLEOTIDE SEQUENCE [LARGE SCALE GENOMIC DNA]</scope>
    <source>
        <strain evidence="8 9">NCPPB 2472</strain>
    </source>
</reference>
<evidence type="ECO:0000313" key="8">
    <source>
        <dbReference type="EMBL" id="AMB86303.1"/>
    </source>
</evidence>
<dbReference type="AlphaFoldDB" id="A0A0X1T2M0"/>
<dbReference type="STRING" id="46677.AWM79_13720"/>
<keyword evidence="3" id="KW-1003">Cell membrane</keyword>
<feature type="transmembrane region" description="Helical" evidence="7">
    <location>
        <begin position="83"/>
        <end position="105"/>
    </location>
</feature>
<protein>
    <submittedName>
        <fullName evidence="8">Peptide transporter</fullName>
    </submittedName>
</protein>
<keyword evidence="6 7" id="KW-0472">Membrane</keyword>
<evidence type="ECO:0000256" key="1">
    <source>
        <dbReference type="ARBA" id="ARBA00004651"/>
    </source>
</evidence>
<keyword evidence="9" id="KW-1185">Reference proteome</keyword>
<dbReference type="EMBL" id="CP014135">
    <property type="protein sequence ID" value="AMB86303.1"/>
    <property type="molecule type" value="Genomic_DNA"/>
</dbReference>
<gene>
    <name evidence="8" type="ORF">AWM79_13720</name>
</gene>
<dbReference type="GO" id="GO:0055085">
    <property type="term" value="P:transmembrane transport"/>
    <property type="evidence" value="ECO:0007669"/>
    <property type="project" value="InterPro"/>
</dbReference>